<dbReference type="Proteomes" id="UP000274822">
    <property type="component" value="Unassembled WGS sequence"/>
</dbReference>
<keyword evidence="2" id="KW-1185">Reference proteome</keyword>
<reference evidence="1 2" key="1">
    <citation type="journal article" date="2018" name="New Phytol.">
        <title>Phylogenomics of Endogonaceae and evolution of mycorrhizas within Mucoromycota.</title>
        <authorList>
            <person name="Chang Y."/>
            <person name="Desiro A."/>
            <person name="Na H."/>
            <person name="Sandor L."/>
            <person name="Lipzen A."/>
            <person name="Clum A."/>
            <person name="Barry K."/>
            <person name="Grigoriev I.V."/>
            <person name="Martin F.M."/>
            <person name="Stajich J.E."/>
            <person name="Smith M.E."/>
            <person name="Bonito G."/>
            <person name="Spatafora J.W."/>
        </authorList>
    </citation>
    <scope>NUCLEOTIDE SEQUENCE [LARGE SCALE GENOMIC DNA]</scope>
    <source>
        <strain evidence="1 2">AD002</strain>
    </source>
</reference>
<protein>
    <submittedName>
        <fullName evidence="1">Uncharacterized protein</fullName>
    </submittedName>
</protein>
<comment type="caution">
    <text evidence="1">The sequence shown here is derived from an EMBL/GenBank/DDBJ whole genome shotgun (WGS) entry which is preliminary data.</text>
</comment>
<evidence type="ECO:0000313" key="1">
    <source>
        <dbReference type="EMBL" id="RUS33280.1"/>
    </source>
</evidence>
<evidence type="ECO:0000313" key="2">
    <source>
        <dbReference type="Proteomes" id="UP000274822"/>
    </source>
</evidence>
<dbReference type="EMBL" id="RBNJ01001316">
    <property type="protein sequence ID" value="RUS33280.1"/>
    <property type="molecule type" value="Genomic_DNA"/>
</dbReference>
<sequence length="191" mass="21874">MCQARYRNGNFKEKAWSDKVKLAKGMRDVLIRAEKNLGSALVDEVVIAWGLQVVEYKIKTYAMIKFQDLFHLVLVEECLLPSSIHQMESVVNVLDTLNGKLVEGMEVLEHVNRRKHQNLRISAWILYLQNAMGTFLVGGRNERDKPNDIQAKNVQKIWGTQRDEICLTSIRSSSPFEGEGPYGQSAVRRNR</sequence>
<accession>A0A433QU15</accession>
<organism evidence="1 2">
    <name type="scientific">Jimgerdemannia flammicorona</name>
    <dbReference type="NCBI Taxonomy" id="994334"/>
    <lineage>
        <taxon>Eukaryota</taxon>
        <taxon>Fungi</taxon>
        <taxon>Fungi incertae sedis</taxon>
        <taxon>Mucoromycota</taxon>
        <taxon>Mucoromycotina</taxon>
        <taxon>Endogonomycetes</taxon>
        <taxon>Endogonales</taxon>
        <taxon>Endogonaceae</taxon>
        <taxon>Jimgerdemannia</taxon>
    </lineage>
</organism>
<dbReference type="AlphaFoldDB" id="A0A433QU15"/>
<gene>
    <name evidence="1" type="ORF">BC938DRAFT_472262</name>
</gene>
<name>A0A433QU15_9FUNG</name>
<proteinExistence type="predicted"/>